<feature type="domain" description="L,D-TPase catalytic" evidence="14">
    <location>
        <begin position="140"/>
        <end position="256"/>
    </location>
</feature>
<dbReference type="GO" id="GO:0018104">
    <property type="term" value="P:peptidoglycan-protein cross-linking"/>
    <property type="evidence" value="ECO:0007669"/>
    <property type="project" value="TreeGrafter"/>
</dbReference>
<dbReference type="Gene3D" id="3.40.710.10">
    <property type="entry name" value="DD-peptidase/beta-lactamase superfamily"/>
    <property type="match status" value="1"/>
</dbReference>
<comment type="pathway">
    <text evidence="1 11">Cell wall biogenesis; peptidoglycan biosynthesis.</text>
</comment>
<dbReference type="Proteomes" id="UP000034589">
    <property type="component" value="Unassembled WGS sequence"/>
</dbReference>
<evidence type="ECO:0000256" key="1">
    <source>
        <dbReference type="ARBA" id="ARBA00004752"/>
    </source>
</evidence>
<keyword evidence="6 11" id="KW-0133">Cell shape</keyword>
<protein>
    <submittedName>
        <fullName evidence="15">Peptidase S11 D-alanyl-D-alanine carboxypeptidase 1</fullName>
    </submittedName>
</protein>
<evidence type="ECO:0000256" key="4">
    <source>
        <dbReference type="ARBA" id="ARBA00022729"/>
    </source>
</evidence>
<evidence type="ECO:0000256" key="8">
    <source>
        <dbReference type="ARBA" id="ARBA00023316"/>
    </source>
</evidence>
<gene>
    <name evidence="15" type="ORF">UY39_C0014G0007</name>
</gene>
<evidence type="ECO:0000256" key="10">
    <source>
        <dbReference type="PIRSR" id="PIRSR618044-2"/>
    </source>
</evidence>
<keyword evidence="7 11" id="KW-0573">Peptidoglycan synthesis</keyword>
<evidence type="ECO:0000256" key="5">
    <source>
        <dbReference type="ARBA" id="ARBA00022801"/>
    </source>
</evidence>
<accession>A0A0G1VLQ7</accession>
<feature type="active site" description="Acyl-ester intermediate" evidence="9">
    <location>
        <position position="308"/>
    </location>
</feature>
<keyword evidence="15" id="KW-0121">Carboxypeptidase</keyword>
<dbReference type="CDD" id="cd16913">
    <property type="entry name" value="YkuD_like"/>
    <property type="match status" value="1"/>
</dbReference>
<keyword evidence="5" id="KW-0378">Hydrolase</keyword>
<dbReference type="GO" id="GO:0008360">
    <property type="term" value="P:regulation of cell shape"/>
    <property type="evidence" value="ECO:0007669"/>
    <property type="project" value="UniProtKB-UniRule"/>
</dbReference>
<dbReference type="Gene3D" id="2.40.440.10">
    <property type="entry name" value="L,D-transpeptidase catalytic domain-like"/>
    <property type="match status" value="1"/>
</dbReference>
<evidence type="ECO:0000256" key="6">
    <source>
        <dbReference type="ARBA" id="ARBA00022960"/>
    </source>
</evidence>
<keyword evidence="8 11" id="KW-0961">Cell wall biogenesis/degradation</keyword>
<evidence type="ECO:0000256" key="7">
    <source>
        <dbReference type="ARBA" id="ARBA00022984"/>
    </source>
</evidence>
<dbReference type="EMBL" id="LCPV01000014">
    <property type="protein sequence ID" value="KKW07411.1"/>
    <property type="molecule type" value="Genomic_DNA"/>
</dbReference>
<evidence type="ECO:0000256" key="11">
    <source>
        <dbReference type="PROSITE-ProRule" id="PRU01373"/>
    </source>
</evidence>
<feature type="active site" description="Proton donor/acceptor" evidence="11">
    <location>
        <position position="213"/>
    </location>
</feature>
<dbReference type="PANTHER" id="PTHR30582">
    <property type="entry name" value="L,D-TRANSPEPTIDASE"/>
    <property type="match status" value="1"/>
</dbReference>
<dbReference type="InterPro" id="IPR005490">
    <property type="entry name" value="LD_TPept_cat_dom"/>
</dbReference>
<dbReference type="GO" id="GO:0071972">
    <property type="term" value="F:peptidoglycan L,D-transpeptidase activity"/>
    <property type="evidence" value="ECO:0007669"/>
    <property type="project" value="TreeGrafter"/>
</dbReference>
<dbReference type="GO" id="GO:0006508">
    <property type="term" value="P:proteolysis"/>
    <property type="evidence" value="ECO:0007669"/>
    <property type="project" value="InterPro"/>
</dbReference>
<dbReference type="InterPro" id="IPR001967">
    <property type="entry name" value="Peptidase_S11_N"/>
</dbReference>
<evidence type="ECO:0000313" key="16">
    <source>
        <dbReference type="Proteomes" id="UP000034589"/>
    </source>
</evidence>
<dbReference type="Pfam" id="PF00768">
    <property type="entry name" value="Peptidase_S11"/>
    <property type="match status" value="1"/>
</dbReference>
<feature type="binding site" evidence="10">
    <location>
        <position position="471"/>
    </location>
    <ligand>
        <name>substrate</name>
    </ligand>
</feature>
<evidence type="ECO:0000256" key="9">
    <source>
        <dbReference type="PIRSR" id="PIRSR618044-1"/>
    </source>
</evidence>
<keyword evidence="3" id="KW-0808">Transferase</keyword>
<keyword evidence="15" id="KW-0645">Protease</keyword>
<feature type="transmembrane region" description="Helical" evidence="13">
    <location>
        <begin position="60"/>
        <end position="85"/>
    </location>
</feature>
<evidence type="ECO:0000256" key="13">
    <source>
        <dbReference type="SAM" id="Phobius"/>
    </source>
</evidence>
<dbReference type="SUPFAM" id="SSF56601">
    <property type="entry name" value="beta-lactamase/transpeptidase-like"/>
    <property type="match status" value="1"/>
</dbReference>
<dbReference type="InterPro" id="IPR050979">
    <property type="entry name" value="LD-transpeptidase"/>
</dbReference>
<name>A0A0G1VLQ7_9BACT</name>
<dbReference type="UniPathway" id="UPA00219"/>
<evidence type="ECO:0000256" key="12">
    <source>
        <dbReference type="RuleBase" id="RU004016"/>
    </source>
</evidence>
<evidence type="ECO:0000256" key="2">
    <source>
        <dbReference type="ARBA" id="ARBA00007164"/>
    </source>
</evidence>
<dbReference type="GO" id="GO:0005576">
    <property type="term" value="C:extracellular region"/>
    <property type="evidence" value="ECO:0007669"/>
    <property type="project" value="TreeGrafter"/>
</dbReference>
<dbReference type="InterPro" id="IPR038063">
    <property type="entry name" value="Transpep_catalytic_dom"/>
</dbReference>
<dbReference type="GO" id="GO:0071555">
    <property type="term" value="P:cell wall organization"/>
    <property type="evidence" value="ECO:0007669"/>
    <property type="project" value="UniProtKB-UniRule"/>
</dbReference>
<reference evidence="15 16" key="1">
    <citation type="journal article" date="2015" name="Nature">
        <title>rRNA introns, odd ribosomes, and small enigmatic genomes across a large radiation of phyla.</title>
        <authorList>
            <person name="Brown C.T."/>
            <person name="Hug L.A."/>
            <person name="Thomas B.C."/>
            <person name="Sharon I."/>
            <person name="Castelle C.J."/>
            <person name="Singh A."/>
            <person name="Wilkins M.J."/>
            <person name="Williams K.H."/>
            <person name="Banfield J.F."/>
        </authorList>
    </citation>
    <scope>NUCLEOTIDE SEQUENCE [LARGE SCALE GENOMIC DNA]</scope>
</reference>
<evidence type="ECO:0000256" key="3">
    <source>
        <dbReference type="ARBA" id="ARBA00022679"/>
    </source>
</evidence>
<feature type="active site" description="Proton acceptor" evidence="9">
    <location>
        <position position="311"/>
    </location>
</feature>
<keyword evidence="4" id="KW-0732">Signal</keyword>
<dbReference type="InterPro" id="IPR018044">
    <property type="entry name" value="Peptidase_S11"/>
</dbReference>
<comment type="caution">
    <text evidence="15">The sequence shown here is derived from an EMBL/GenBank/DDBJ whole genome shotgun (WGS) entry which is preliminary data.</text>
</comment>
<dbReference type="SUPFAM" id="SSF141523">
    <property type="entry name" value="L,D-transpeptidase catalytic domain-like"/>
    <property type="match status" value="1"/>
</dbReference>
<sequence length="525" mass="58116">MITDELRKYVHDARTSGKSPEEIARDLLVSGWQEADVMQVIQELRQSEQTSKPQKRQARLLAQPAVTLVLAVIVILLGGTSAYLWNDRLDLADTNSQKVRDFYAQLAQSQIAFTDAGEMVFPDEQKFLTKKAEYIESKTSFIEADLRTMSITLYENGIAIRAVDILTKGKEKSWWETPTGDYKVLGKSATAYSSIGNVWMPYSIQFYGNYFIHGWPYHDDGTPVPKGYSGGCIRLATDDARIVFDFVKVGTPVLVLDNYKEYTSGALTLNATDLAPPVVNARSVLIVDLASGETILEKQAEEPLSIASLTKLMTAVVAHEVIYLGRPIKVTSNMLASVSQIFYPTVGGRYIGLDLLYPLLMQSSNDAANVLAGFLGEKTFVYNMNAKASSLEMSDTRFADASGMSAENISTAHDLTKLLQYIYYKRPFLFDISKGVVFENVGLIQLGDTISITNLKNVNEFIGNTDLIGVKNGETTAARQTMATVWKIHTVQGDVPVAIIVLGSEDRKRDTETLLNWLKTNFAVL</sequence>
<dbReference type="PANTHER" id="PTHR30582:SF2">
    <property type="entry name" value="L,D-TRANSPEPTIDASE YCIB-RELATED"/>
    <property type="match status" value="1"/>
</dbReference>
<proteinExistence type="inferred from homology"/>
<dbReference type="GO" id="GO:0009002">
    <property type="term" value="F:serine-type D-Ala-D-Ala carboxypeptidase activity"/>
    <property type="evidence" value="ECO:0007669"/>
    <property type="project" value="InterPro"/>
</dbReference>
<keyword evidence="13" id="KW-0472">Membrane</keyword>
<dbReference type="GO" id="GO:0016740">
    <property type="term" value="F:transferase activity"/>
    <property type="evidence" value="ECO:0007669"/>
    <property type="project" value="UniProtKB-KW"/>
</dbReference>
<dbReference type="InterPro" id="IPR012338">
    <property type="entry name" value="Beta-lactam/transpept-like"/>
</dbReference>
<keyword evidence="13" id="KW-0812">Transmembrane</keyword>
<comment type="similarity">
    <text evidence="2 12">Belongs to the peptidase S11 family.</text>
</comment>
<evidence type="ECO:0000313" key="15">
    <source>
        <dbReference type="EMBL" id="KKW07411.1"/>
    </source>
</evidence>
<feature type="active site" evidence="9">
    <location>
        <position position="363"/>
    </location>
</feature>
<dbReference type="AlphaFoldDB" id="A0A0G1VLQ7"/>
<organism evidence="15 16">
    <name type="scientific">Candidatus Kaiserbacteria bacterium GW2011_GWC2_49_12</name>
    <dbReference type="NCBI Taxonomy" id="1618675"/>
    <lineage>
        <taxon>Bacteria</taxon>
        <taxon>Candidatus Kaiseribacteriota</taxon>
    </lineage>
</organism>
<dbReference type="PROSITE" id="PS52029">
    <property type="entry name" value="LD_TPASE"/>
    <property type="match status" value="1"/>
</dbReference>
<dbReference type="Pfam" id="PF03734">
    <property type="entry name" value="YkuD"/>
    <property type="match status" value="1"/>
</dbReference>
<keyword evidence="13" id="KW-1133">Transmembrane helix</keyword>
<dbReference type="PRINTS" id="PR00725">
    <property type="entry name" value="DADACBPTASE1"/>
</dbReference>
<evidence type="ECO:0000259" key="14">
    <source>
        <dbReference type="PROSITE" id="PS52029"/>
    </source>
</evidence>
<feature type="active site" description="Nucleophile" evidence="11">
    <location>
        <position position="232"/>
    </location>
</feature>